<dbReference type="PROSITE" id="PS00519">
    <property type="entry name" value="HTH_ASNC_1"/>
    <property type="match status" value="1"/>
</dbReference>
<protein>
    <submittedName>
        <fullName evidence="6">AsnC family transcriptional regulator</fullName>
    </submittedName>
</protein>
<dbReference type="PANTHER" id="PTHR30154:SF53">
    <property type="entry name" value="HTH-TYPE TRANSCRIPTIONAL REGULATOR LRPC"/>
    <property type="match status" value="1"/>
</dbReference>
<dbReference type="InterPro" id="IPR019885">
    <property type="entry name" value="Tscrpt_reg_HTH_AsnC-type_CS"/>
</dbReference>
<feature type="region of interest" description="Disordered" evidence="4">
    <location>
        <begin position="144"/>
        <end position="172"/>
    </location>
</feature>
<gene>
    <name evidence="6" type="ORF">EK0264_05395</name>
</gene>
<dbReference type="OrthoDB" id="5243753at2"/>
<dbReference type="Gene3D" id="1.10.10.10">
    <property type="entry name" value="Winged helix-like DNA-binding domain superfamily/Winged helix DNA-binding domain"/>
    <property type="match status" value="1"/>
</dbReference>
<dbReference type="Pfam" id="PF01037">
    <property type="entry name" value="AsnC_trans_reg"/>
    <property type="match status" value="1"/>
</dbReference>
<reference evidence="6 7" key="1">
    <citation type="journal article" date="2018" name="Int. J. Syst. Evol. Microbiol.">
        <title>Epidermidibacterium keratini gen. nov., sp. nov., a member of the family Sporichthyaceae, isolated from keratin epidermis.</title>
        <authorList>
            <person name="Lee D.G."/>
            <person name="Trujillo M.E."/>
            <person name="Kang S."/>
            <person name="Nam J.J."/>
            <person name="Kim Y.J."/>
        </authorList>
    </citation>
    <scope>NUCLEOTIDE SEQUENCE [LARGE SCALE GENOMIC DNA]</scope>
    <source>
        <strain evidence="6 7">EPI-7</strain>
    </source>
</reference>
<dbReference type="InterPro" id="IPR036390">
    <property type="entry name" value="WH_DNA-bd_sf"/>
</dbReference>
<dbReference type="InterPro" id="IPR036388">
    <property type="entry name" value="WH-like_DNA-bd_sf"/>
</dbReference>
<dbReference type="PRINTS" id="PR00033">
    <property type="entry name" value="HTHASNC"/>
</dbReference>
<dbReference type="PANTHER" id="PTHR30154">
    <property type="entry name" value="LEUCINE-RESPONSIVE REGULATORY PROTEIN"/>
    <property type="match status" value="1"/>
</dbReference>
<dbReference type="EMBL" id="CP047156">
    <property type="protein sequence ID" value="QHB99767.1"/>
    <property type="molecule type" value="Genomic_DNA"/>
</dbReference>
<organism evidence="6 7">
    <name type="scientific">Epidermidibacterium keratini</name>
    <dbReference type="NCBI Taxonomy" id="1891644"/>
    <lineage>
        <taxon>Bacteria</taxon>
        <taxon>Bacillati</taxon>
        <taxon>Actinomycetota</taxon>
        <taxon>Actinomycetes</taxon>
        <taxon>Sporichthyales</taxon>
        <taxon>Sporichthyaceae</taxon>
        <taxon>Epidermidibacterium</taxon>
    </lineage>
</organism>
<dbReference type="PROSITE" id="PS50956">
    <property type="entry name" value="HTH_ASNC_2"/>
    <property type="match status" value="1"/>
</dbReference>
<name>A0A7L4YL26_9ACTN</name>
<evidence type="ECO:0000256" key="1">
    <source>
        <dbReference type="ARBA" id="ARBA00023015"/>
    </source>
</evidence>
<dbReference type="Gene3D" id="3.30.70.920">
    <property type="match status" value="1"/>
</dbReference>
<evidence type="ECO:0000313" key="6">
    <source>
        <dbReference type="EMBL" id="QHB99767.1"/>
    </source>
</evidence>
<evidence type="ECO:0000256" key="2">
    <source>
        <dbReference type="ARBA" id="ARBA00023125"/>
    </source>
</evidence>
<dbReference type="GO" id="GO:0043565">
    <property type="term" value="F:sequence-specific DNA binding"/>
    <property type="evidence" value="ECO:0007669"/>
    <property type="project" value="InterPro"/>
</dbReference>
<dbReference type="InterPro" id="IPR011008">
    <property type="entry name" value="Dimeric_a/b-barrel"/>
</dbReference>
<keyword evidence="7" id="KW-1185">Reference proteome</keyword>
<dbReference type="Proteomes" id="UP000463857">
    <property type="component" value="Chromosome"/>
</dbReference>
<evidence type="ECO:0000256" key="3">
    <source>
        <dbReference type="ARBA" id="ARBA00023163"/>
    </source>
</evidence>
<dbReference type="Pfam" id="PF13404">
    <property type="entry name" value="HTH_AsnC-type"/>
    <property type="match status" value="1"/>
</dbReference>
<proteinExistence type="predicted"/>
<dbReference type="AlphaFoldDB" id="A0A7L4YL26"/>
<dbReference type="CDD" id="cd00090">
    <property type="entry name" value="HTH_ARSR"/>
    <property type="match status" value="1"/>
</dbReference>
<keyword evidence="1" id="KW-0805">Transcription regulation</keyword>
<dbReference type="KEGG" id="eke:EK0264_05395"/>
<dbReference type="GO" id="GO:0043200">
    <property type="term" value="P:response to amino acid"/>
    <property type="evidence" value="ECO:0007669"/>
    <property type="project" value="TreeGrafter"/>
</dbReference>
<dbReference type="InterPro" id="IPR000485">
    <property type="entry name" value="AsnC-type_HTH_dom"/>
</dbReference>
<dbReference type="InterPro" id="IPR019887">
    <property type="entry name" value="Tscrpt_reg_AsnC/Lrp_C"/>
</dbReference>
<dbReference type="InParanoid" id="A0A7L4YL26"/>
<keyword evidence="3" id="KW-0804">Transcription</keyword>
<evidence type="ECO:0000259" key="5">
    <source>
        <dbReference type="PROSITE" id="PS50956"/>
    </source>
</evidence>
<sequence>MDDVDAKLIELLRRSGRLSYAELGRTVGLSSPAVHDRVGKLEAAGVITGYHASVSQEAIGLGVTALVGISGGADDDVALLESLRRLPEIEDCMFVAGDESYVVKVRVPTIADLEHTLMQIQQIPGVARTRTTIALSTKWEGRVGGDDGLDNGAADPETVTAHDDTAAAPAKG</sequence>
<keyword evidence="2" id="KW-0238">DNA-binding</keyword>
<feature type="domain" description="HTH asnC-type" evidence="5">
    <location>
        <begin position="1"/>
        <end position="62"/>
    </location>
</feature>
<dbReference type="SMART" id="SM00344">
    <property type="entry name" value="HTH_ASNC"/>
    <property type="match status" value="1"/>
</dbReference>
<evidence type="ECO:0000313" key="7">
    <source>
        <dbReference type="Proteomes" id="UP000463857"/>
    </source>
</evidence>
<evidence type="ECO:0000256" key="4">
    <source>
        <dbReference type="SAM" id="MobiDB-lite"/>
    </source>
</evidence>
<dbReference type="GO" id="GO:0005829">
    <property type="term" value="C:cytosol"/>
    <property type="evidence" value="ECO:0007669"/>
    <property type="project" value="TreeGrafter"/>
</dbReference>
<dbReference type="RefSeq" id="WP_159543652.1">
    <property type="nucleotide sequence ID" value="NZ_CP047156.1"/>
</dbReference>
<dbReference type="SUPFAM" id="SSF54909">
    <property type="entry name" value="Dimeric alpha+beta barrel"/>
    <property type="match status" value="1"/>
</dbReference>
<dbReference type="InterPro" id="IPR019888">
    <property type="entry name" value="Tscrpt_reg_AsnC-like"/>
</dbReference>
<dbReference type="SUPFAM" id="SSF46785">
    <property type="entry name" value="Winged helix' DNA-binding domain"/>
    <property type="match status" value="1"/>
</dbReference>
<dbReference type="InterPro" id="IPR011991">
    <property type="entry name" value="ArsR-like_HTH"/>
</dbReference>
<accession>A0A7L4YL26</accession>